<organism evidence="3 4">
    <name type="scientific">Flavobacterium tibetense</name>
    <dbReference type="NCBI Taxonomy" id="2233533"/>
    <lineage>
        <taxon>Bacteria</taxon>
        <taxon>Pseudomonadati</taxon>
        <taxon>Bacteroidota</taxon>
        <taxon>Flavobacteriia</taxon>
        <taxon>Flavobacteriales</taxon>
        <taxon>Flavobacteriaceae</taxon>
        <taxon>Flavobacterium</taxon>
    </lineage>
</organism>
<keyword evidence="2" id="KW-0472">Membrane</keyword>
<dbReference type="EMBL" id="QLST01000006">
    <property type="protein sequence ID" value="RBA28611.1"/>
    <property type="molecule type" value="Genomic_DNA"/>
</dbReference>
<gene>
    <name evidence="3" type="ORF">DPN68_06245</name>
</gene>
<proteinExistence type="predicted"/>
<evidence type="ECO:0008006" key="5">
    <source>
        <dbReference type="Google" id="ProtNLM"/>
    </source>
</evidence>
<dbReference type="AlphaFoldDB" id="A0A365P2A5"/>
<evidence type="ECO:0000313" key="4">
    <source>
        <dbReference type="Proteomes" id="UP000253319"/>
    </source>
</evidence>
<protein>
    <recommendedName>
        <fullName evidence="5">Chromosome partitioning protein ParA</fullName>
    </recommendedName>
</protein>
<dbReference type="Proteomes" id="UP000253319">
    <property type="component" value="Unassembled WGS sequence"/>
</dbReference>
<dbReference type="OrthoDB" id="1115172at2"/>
<evidence type="ECO:0000313" key="3">
    <source>
        <dbReference type="EMBL" id="RBA28611.1"/>
    </source>
</evidence>
<comment type="caution">
    <text evidence="3">The sequence shown here is derived from an EMBL/GenBank/DDBJ whole genome shotgun (WGS) entry which is preliminary data.</text>
</comment>
<evidence type="ECO:0000256" key="1">
    <source>
        <dbReference type="SAM" id="Coils"/>
    </source>
</evidence>
<dbReference type="RefSeq" id="WP_113988792.1">
    <property type="nucleotide sequence ID" value="NZ_QLST01000006.1"/>
</dbReference>
<keyword evidence="1" id="KW-0175">Coiled coil</keyword>
<accession>A0A365P2A5</accession>
<keyword evidence="2" id="KW-1133">Transmembrane helix</keyword>
<feature type="coiled-coil region" evidence="1">
    <location>
        <begin position="67"/>
        <end position="132"/>
    </location>
</feature>
<evidence type="ECO:0000256" key="2">
    <source>
        <dbReference type="SAM" id="Phobius"/>
    </source>
</evidence>
<feature type="transmembrane region" description="Helical" evidence="2">
    <location>
        <begin position="12"/>
        <end position="29"/>
    </location>
</feature>
<keyword evidence="4" id="KW-1185">Reference proteome</keyword>
<keyword evidence="2" id="KW-0812">Transmembrane</keyword>
<name>A0A365P2A5_9FLAO</name>
<reference evidence="3 4" key="1">
    <citation type="submission" date="2018-06" db="EMBL/GenBank/DDBJ databases">
        <title>Flavobacterium tibetense sp. nov., isolated from a wetland YonghuCo on Tibetan Plateau.</title>
        <authorList>
            <person name="Xing P."/>
            <person name="Phurbu D."/>
            <person name="Lu H."/>
        </authorList>
    </citation>
    <scope>NUCLEOTIDE SEQUENCE [LARGE SCALE GENOMIC DNA]</scope>
    <source>
        <strain evidence="3 4">YH5</strain>
    </source>
</reference>
<sequence length="293" mass="32736">MENKQNNSGLKAAVVILALLLLGSIGYIFKMSSDNTKQVTELSSEKEQLANDLKARIAELDLAISENTTLKADFEAQKEEMTNLLAELEKSKGDTASLKNYRDSYNKLKREMDNLLAENKLLKEQNVALTSSLDSTNVVLQDTKRYADTLLTQNDNLTKTVEKGSTLAVLNLNVLAVKQRSSGKQIETDKARRADKLKVSFLIAENQIAKSGDRMYYVQIIDSKSNILGDKETISIKDDLTLTYTFITKVKYENKTVQVNEEVAGKDFAAGTYFVNVFNQKGEMVSKTSFSLR</sequence>